<dbReference type="SUPFAM" id="SSF55811">
    <property type="entry name" value="Nudix"/>
    <property type="match status" value="1"/>
</dbReference>
<comment type="cofactor">
    <cofactor evidence="2">
        <name>[4Fe-4S] cluster</name>
        <dbReference type="ChEBI" id="CHEBI:49883"/>
    </cofactor>
</comment>
<evidence type="ECO:0000256" key="13">
    <source>
        <dbReference type="ARBA" id="ARBA00023204"/>
    </source>
</evidence>
<keyword evidence="7" id="KW-0004">4Fe-4S</keyword>
<proteinExistence type="inferred from homology"/>
<comment type="similarity">
    <text evidence="4">Belongs to the Nth/MutY family.</text>
</comment>
<dbReference type="SMART" id="SM00478">
    <property type="entry name" value="ENDO3c"/>
    <property type="match status" value="1"/>
</dbReference>
<dbReference type="Pfam" id="PF10576">
    <property type="entry name" value="EndIII_4Fe-2S"/>
    <property type="match status" value="1"/>
</dbReference>
<dbReference type="Pfam" id="PF00730">
    <property type="entry name" value="HhH-GPD"/>
    <property type="match status" value="1"/>
</dbReference>
<dbReference type="InterPro" id="IPR000445">
    <property type="entry name" value="HhH_motif"/>
</dbReference>
<sequence>MNYSDIHIQLRQWYKSFGRHDLPWRKTNDPYVIYISEMMLQQTQVKTVLDRFFFPFLKRFPTLESIKASSIDEILHAWQGLGYYRRARYIHACAQIASPSLPTDPKELVKLPGIGKSTAHAIAAFSKHYPVAVLDANVKRILYRFFAKTEAKERELWKMAEILLDHEEPYIYNQAMMDLGATVCLPKSPKCEICPFASRCMGRESPMNYPQKRVLKKRPIKQKKIAVLQCGTKLFMRKRKTELLGGLWEFPEMEDLDLPVGNALHKIVQEYTHFKLEAELFLLQTKKSDHMTDGEWIDIASFGKLATSTLEKKILKVLFETDTH</sequence>
<evidence type="ECO:0000256" key="3">
    <source>
        <dbReference type="ARBA" id="ARBA00002933"/>
    </source>
</evidence>
<keyword evidence="9" id="KW-0227">DNA damage</keyword>
<keyword evidence="12" id="KW-0411">Iron-sulfur</keyword>
<evidence type="ECO:0000256" key="1">
    <source>
        <dbReference type="ARBA" id="ARBA00000843"/>
    </source>
</evidence>
<name>A0ABN6WYA8_9BACT</name>
<accession>A0ABN6WYA8</accession>
<comment type="function">
    <text evidence="3">Adenine glycosylase active on G-A mispairs. MutY also corrects error-prone DNA synthesis past GO lesions which are due to the oxidatively damaged form of guanine: 7,8-dihydro-8-oxoguanine (8-oxo-dGTP).</text>
</comment>
<dbReference type="CDD" id="cd00056">
    <property type="entry name" value="ENDO3c"/>
    <property type="match status" value="1"/>
</dbReference>
<evidence type="ECO:0000256" key="14">
    <source>
        <dbReference type="ARBA" id="ARBA00023295"/>
    </source>
</evidence>
<evidence type="ECO:0000256" key="7">
    <source>
        <dbReference type="ARBA" id="ARBA00022485"/>
    </source>
</evidence>
<dbReference type="Pfam" id="PF14815">
    <property type="entry name" value="NUDIX_4"/>
    <property type="match status" value="1"/>
</dbReference>
<organism evidence="16 17">
    <name type="scientific">Hydrogenimonas cancrithermarum</name>
    <dbReference type="NCBI Taxonomy" id="2993563"/>
    <lineage>
        <taxon>Bacteria</taxon>
        <taxon>Pseudomonadati</taxon>
        <taxon>Campylobacterota</taxon>
        <taxon>Epsilonproteobacteria</taxon>
        <taxon>Campylobacterales</taxon>
        <taxon>Hydrogenimonadaceae</taxon>
        <taxon>Hydrogenimonas</taxon>
    </lineage>
</organism>
<dbReference type="Gene3D" id="1.10.1670.10">
    <property type="entry name" value="Helix-hairpin-Helix base-excision DNA repair enzymes (C-terminal)"/>
    <property type="match status" value="1"/>
</dbReference>
<dbReference type="InterPro" id="IPR029119">
    <property type="entry name" value="MutY_C"/>
</dbReference>
<dbReference type="RefSeq" id="WP_286336729.1">
    <property type="nucleotide sequence ID" value="NZ_AP027370.1"/>
</dbReference>
<dbReference type="EMBL" id="AP027370">
    <property type="protein sequence ID" value="BDY13786.1"/>
    <property type="molecule type" value="Genomic_DNA"/>
</dbReference>
<dbReference type="Pfam" id="PF00633">
    <property type="entry name" value="HHH"/>
    <property type="match status" value="1"/>
</dbReference>
<keyword evidence="11" id="KW-0408">Iron</keyword>
<evidence type="ECO:0000259" key="15">
    <source>
        <dbReference type="SMART" id="SM00478"/>
    </source>
</evidence>
<dbReference type="SUPFAM" id="SSF48150">
    <property type="entry name" value="DNA-glycosylase"/>
    <property type="match status" value="1"/>
</dbReference>
<dbReference type="InterPro" id="IPR004035">
    <property type="entry name" value="Endouclease-III_FeS-bd_BS"/>
</dbReference>
<dbReference type="InterPro" id="IPR003651">
    <property type="entry name" value="Endonuclease3_FeS-loop_motif"/>
</dbReference>
<dbReference type="InterPro" id="IPR044298">
    <property type="entry name" value="MIG/MutY"/>
</dbReference>
<dbReference type="PROSITE" id="PS00764">
    <property type="entry name" value="ENDONUCLEASE_III_1"/>
    <property type="match status" value="1"/>
</dbReference>
<evidence type="ECO:0000256" key="11">
    <source>
        <dbReference type="ARBA" id="ARBA00023004"/>
    </source>
</evidence>
<keyword evidence="14" id="KW-0326">Glycosidase</keyword>
<evidence type="ECO:0000256" key="4">
    <source>
        <dbReference type="ARBA" id="ARBA00008343"/>
    </source>
</evidence>
<dbReference type="InterPro" id="IPR015797">
    <property type="entry name" value="NUDIX_hydrolase-like_dom_sf"/>
</dbReference>
<keyword evidence="17" id="KW-1185">Reference proteome</keyword>
<evidence type="ECO:0000256" key="12">
    <source>
        <dbReference type="ARBA" id="ARBA00023014"/>
    </source>
</evidence>
<evidence type="ECO:0000256" key="9">
    <source>
        <dbReference type="ARBA" id="ARBA00022763"/>
    </source>
</evidence>
<gene>
    <name evidence="16" type="primary">mutY</name>
    <name evidence="16" type="ORF">HCR_20980</name>
</gene>
<evidence type="ECO:0000256" key="5">
    <source>
        <dbReference type="ARBA" id="ARBA00012045"/>
    </source>
</evidence>
<protein>
    <recommendedName>
        <fullName evidence="6">Adenine DNA glycosylase</fullName>
        <ecNumber evidence="5">3.2.2.31</ecNumber>
    </recommendedName>
</protein>
<dbReference type="Proteomes" id="UP001321445">
    <property type="component" value="Chromosome"/>
</dbReference>
<evidence type="ECO:0000256" key="10">
    <source>
        <dbReference type="ARBA" id="ARBA00022801"/>
    </source>
</evidence>
<feature type="domain" description="HhH-GPD" evidence="15">
    <location>
        <begin position="39"/>
        <end position="182"/>
    </location>
</feature>
<evidence type="ECO:0000256" key="6">
    <source>
        <dbReference type="ARBA" id="ARBA00022023"/>
    </source>
</evidence>
<dbReference type="PANTHER" id="PTHR42944:SF1">
    <property type="entry name" value="ADENINE DNA GLYCOSYLASE"/>
    <property type="match status" value="1"/>
</dbReference>
<dbReference type="Gene3D" id="3.90.79.10">
    <property type="entry name" value="Nucleoside Triphosphate Pyrophosphohydrolase"/>
    <property type="match status" value="1"/>
</dbReference>
<dbReference type="Gene3D" id="1.10.340.30">
    <property type="entry name" value="Hypothetical protein, domain 2"/>
    <property type="match status" value="1"/>
</dbReference>
<evidence type="ECO:0000256" key="8">
    <source>
        <dbReference type="ARBA" id="ARBA00022723"/>
    </source>
</evidence>
<dbReference type="EC" id="3.2.2.31" evidence="5"/>
<comment type="catalytic activity">
    <reaction evidence="1">
        <text>Hydrolyzes free adenine bases from 7,8-dihydro-8-oxoguanine:adenine mismatched double-stranded DNA, leaving an apurinic site.</text>
        <dbReference type="EC" id="3.2.2.31"/>
    </reaction>
</comment>
<keyword evidence="10" id="KW-0378">Hydrolase</keyword>
<reference evidence="16 17" key="1">
    <citation type="submission" date="2023-03" db="EMBL/GenBank/DDBJ databases">
        <title>Description of Hydrogenimonas sp. ISO32.</title>
        <authorList>
            <person name="Mino S."/>
            <person name="Fukazawa S."/>
            <person name="Sawabe T."/>
        </authorList>
    </citation>
    <scope>NUCLEOTIDE SEQUENCE [LARGE SCALE GENOMIC DNA]</scope>
    <source>
        <strain evidence="16 17">ISO32</strain>
    </source>
</reference>
<dbReference type="InterPro" id="IPR003265">
    <property type="entry name" value="HhH-GPD_domain"/>
</dbReference>
<dbReference type="PANTHER" id="PTHR42944">
    <property type="entry name" value="ADENINE DNA GLYCOSYLASE"/>
    <property type="match status" value="1"/>
</dbReference>
<evidence type="ECO:0000256" key="2">
    <source>
        <dbReference type="ARBA" id="ARBA00001966"/>
    </source>
</evidence>
<dbReference type="InterPro" id="IPR023170">
    <property type="entry name" value="HhH_base_excis_C"/>
</dbReference>
<dbReference type="InterPro" id="IPR011257">
    <property type="entry name" value="DNA_glycosylase"/>
</dbReference>
<evidence type="ECO:0000313" key="16">
    <source>
        <dbReference type="EMBL" id="BDY13786.1"/>
    </source>
</evidence>
<keyword evidence="13" id="KW-0234">DNA repair</keyword>
<keyword evidence="8" id="KW-0479">Metal-binding</keyword>
<evidence type="ECO:0000313" key="17">
    <source>
        <dbReference type="Proteomes" id="UP001321445"/>
    </source>
</evidence>